<accession>C1GBR5</accession>
<reference evidence="1 2" key="1">
    <citation type="journal article" date="2011" name="PLoS Genet.">
        <title>Comparative genomic analysis of human fungal pathogens causing paracoccidioidomycosis.</title>
        <authorList>
            <person name="Desjardins C.A."/>
            <person name="Champion M.D."/>
            <person name="Holder J.W."/>
            <person name="Muszewska A."/>
            <person name="Goldberg J."/>
            <person name="Bailao A.M."/>
            <person name="Brigido M.M."/>
            <person name="Ferreira M.E."/>
            <person name="Garcia A.M."/>
            <person name="Grynberg M."/>
            <person name="Gujja S."/>
            <person name="Heiman D.I."/>
            <person name="Henn M.R."/>
            <person name="Kodira C.D."/>
            <person name="Leon-Narvaez H."/>
            <person name="Longo L.V."/>
            <person name="Ma L.J."/>
            <person name="Malavazi I."/>
            <person name="Matsuo A.L."/>
            <person name="Morais F.V."/>
            <person name="Pereira M."/>
            <person name="Rodriguez-Brito S."/>
            <person name="Sakthikumar S."/>
            <person name="Salem-Izacc S.M."/>
            <person name="Sykes S.M."/>
            <person name="Teixeira M.M."/>
            <person name="Vallejo M.C."/>
            <person name="Walter M.E."/>
            <person name="Yandava C."/>
            <person name="Young S."/>
            <person name="Zeng Q."/>
            <person name="Zucker J."/>
            <person name="Felipe M.S."/>
            <person name="Goldman G.H."/>
            <person name="Haas B.J."/>
            <person name="McEwen J.G."/>
            <person name="Nino-Vega G."/>
            <person name="Puccia R."/>
            <person name="San-Blas G."/>
            <person name="Soares C.M."/>
            <person name="Birren B.W."/>
            <person name="Cuomo C.A."/>
        </authorList>
    </citation>
    <scope>NUCLEOTIDE SEQUENCE [LARGE SCALE GENOMIC DNA]</scope>
    <source>
        <strain evidence="1 2">Pb18</strain>
    </source>
</reference>
<keyword evidence="2" id="KW-1185">Reference proteome</keyword>
<dbReference type="VEuPathDB" id="FungiDB:PADG_05066"/>
<dbReference type="Proteomes" id="UP000001628">
    <property type="component" value="Unassembled WGS sequence"/>
</dbReference>
<sequence>MQGNANVKRTALTASDITSLPAPSSPQDAAVAVRAVVHPGPFFVRRTLLSKDLLSRESTRNSPPTETRPRLINGLHMVLKLSGRVNLSGCSRGGLAEADYPLLGNSATAPRLVCEFDLQREEMEKGLSSTSYPEAVEGLRTRWRVSSCLSWSK</sequence>
<dbReference type="HOGENOM" id="CLU_1713862_0_0_1"/>
<dbReference type="EMBL" id="KN275961">
    <property type="protein sequence ID" value="EEH48987.2"/>
    <property type="molecule type" value="Genomic_DNA"/>
</dbReference>
<dbReference type="KEGG" id="pbn:PADG_05066"/>
<evidence type="ECO:0000313" key="2">
    <source>
        <dbReference type="Proteomes" id="UP000001628"/>
    </source>
</evidence>
<dbReference type="GeneID" id="22584061"/>
<proteinExistence type="predicted"/>
<dbReference type="AlphaFoldDB" id="C1GBR5"/>
<organism evidence="1 2">
    <name type="scientific">Paracoccidioides brasiliensis (strain Pb18)</name>
    <dbReference type="NCBI Taxonomy" id="502780"/>
    <lineage>
        <taxon>Eukaryota</taxon>
        <taxon>Fungi</taxon>
        <taxon>Dikarya</taxon>
        <taxon>Ascomycota</taxon>
        <taxon>Pezizomycotina</taxon>
        <taxon>Eurotiomycetes</taxon>
        <taxon>Eurotiomycetidae</taxon>
        <taxon>Onygenales</taxon>
        <taxon>Ajellomycetaceae</taxon>
        <taxon>Paracoccidioides</taxon>
    </lineage>
</organism>
<name>C1GBR5_PARBD</name>
<protein>
    <submittedName>
        <fullName evidence="1">Uncharacterized protein</fullName>
    </submittedName>
</protein>
<dbReference type="RefSeq" id="XP_010760260.1">
    <property type="nucleotide sequence ID" value="XM_010761958.1"/>
</dbReference>
<evidence type="ECO:0000313" key="1">
    <source>
        <dbReference type="EMBL" id="EEH48987.2"/>
    </source>
</evidence>
<dbReference type="InParanoid" id="C1GBR5"/>
<gene>
    <name evidence="1" type="ORF">PADG_05066</name>
</gene>